<dbReference type="STRING" id="361077.A0A151Z2I4"/>
<evidence type="ECO:0000313" key="8">
    <source>
        <dbReference type="EMBL" id="KYQ88172.1"/>
    </source>
</evidence>
<dbReference type="GO" id="GO:0000974">
    <property type="term" value="C:Prp19 complex"/>
    <property type="evidence" value="ECO:0007669"/>
    <property type="project" value="TreeGrafter"/>
</dbReference>
<gene>
    <name evidence="8" type="ORF">DLAC_11422</name>
</gene>
<evidence type="ECO:0000256" key="6">
    <source>
        <dbReference type="ARBA" id="ARBA00023242"/>
    </source>
</evidence>
<evidence type="ECO:0000256" key="4">
    <source>
        <dbReference type="ARBA" id="ARBA00022728"/>
    </source>
</evidence>
<keyword evidence="4" id="KW-0747">Spliceosome</keyword>
<dbReference type="InParanoid" id="A0A151Z2I4"/>
<dbReference type="OrthoDB" id="205794at2759"/>
<evidence type="ECO:0000256" key="7">
    <source>
        <dbReference type="SAM" id="Coils"/>
    </source>
</evidence>
<comment type="subcellular location">
    <subcellularLocation>
        <location evidence="1">Nucleus</location>
    </subcellularLocation>
</comment>
<feature type="coiled-coil region" evidence="7">
    <location>
        <begin position="133"/>
        <end position="206"/>
    </location>
</feature>
<comment type="similarity">
    <text evidence="2">Belongs to the SPF27 family.</text>
</comment>
<sequence>MHIHIEGSENIDSLPYLDPILNKDEKALINEMIEEEMNRFIPSDYLSQIAPTPNFDYNKYQFLEEEMKRLKEGRKQIDFDNSRYQLKVPTIENENNWKDSLENAKSQYEYQEIQKLNLDLLLKYGGNQWKLYLSDLEMIQKNLKLQLKEIQDQIEQINLQRKLEQESSKSRIEQNNRKWFELVHKNKEIELACHQLELEIESIQSQ</sequence>
<evidence type="ECO:0000256" key="5">
    <source>
        <dbReference type="ARBA" id="ARBA00023187"/>
    </source>
</evidence>
<keyword evidence="7" id="KW-0175">Coiled coil</keyword>
<dbReference type="PANTHER" id="PTHR13296">
    <property type="entry name" value="BCAS2 PROTEIN"/>
    <property type="match status" value="1"/>
</dbReference>
<protein>
    <submittedName>
        <fullName evidence="8">Spliceosome-associated protein</fullName>
    </submittedName>
</protein>
<evidence type="ECO:0000256" key="3">
    <source>
        <dbReference type="ARBA" id="ARBA00022664"/>
    </source>
</evidence>
<dbReference type="EMBL" id="LODT01000053">
    <property type="protein sequence ID" value="KYQ88172.1"/>
    <property type="molecule type" value="Genomic_DNA"/>
</dbReference>
<dbReference type="PANTHER" id="PTHR13296:SF0">
    <property type="entry name" value="PRE-MRNA-SPLICING FACTOR SPF27"/>
    <property type="match status" value="1"/>
</dbReference>
<proteinExistence type="inferred from homology"/>
<dbReference type="GO" id="GO:0008380">
    <property type="term" value="P:RNA splicing"/>
    <property type="evidence" value="ECO:0007669"/>
    <property type="project" value="UniProtKB-KW"/>
</dbReference>
<dbReference type="Pfam" id="PF05700">
    <property type="entry name" value="BCAS2"/>
    <property type="match status" value="1"/>
</dbReference>
<dbReference type="InterPro" id="IPR008409">
    <property type="entry name" value="SPF27"/>
</dbReference>
<accession>A0A151Z2I4</accession>
<dbReference type="Proteomes" id="UP000076078">
    <property type="component" value="Unassembled WGS sequence"/>
</dbReference>
<dbReference type="GO" id="GO:0071013">
    <property type="term" value="C:catalytic step 2 spliceosome"/>
    <property type="evidence" value="ECO:0007669"/>
    <property type="project" value="TreeGrafter"/>
</dbReference>
<keyword evidence="9" id="KW-1185">Reference proteome</keyword>
<dbReference type="AlphaFoldDB" id="A0A151Z2I4"/>
<comment type="caution">
    <text evidence="8">The sequence shown here is derived from an EMBL/GenBank/DDBJ whole genome shotgun (WGS) entry which is preliminary data.</text>
</comment>
<evidence type="ECO:0000313" key="9">
    <source>
        <dbReference type="Proteomes" id="UP000076078"/>
    </source>
</evidence>
<organism evidence="8 9">
    <name type="scientific">Tieghemostelium lacteum</name>
    <name type="common">Slime mold</name>
    <name type="synonym">Dictyostelium lacteum</name>
    <dbReference type="NCBI Taxonomy" id="361077"/>
    <lineage>
        <taxon>Eukaryota</taxon>
        <taxon>Amoebozoa</taxon>
        <taxon>Evosea</taxon>
        <taxon>Eumycetozoa</taxon>
        <taxon>Dictyostelia</taxon>
        <taxon>Dictyosteliales</taxon>
        <taxon>Raperosteliaceae</taxon>
        <taxon>Tieghemostelium</taxon>
    </lineage>
</organism>
<dbReference type="OMA" id="SAWQESI"/>
<evidence type="ECO:0000256" key="2">
    <source>
        <dbReference type="ARBA" id="ARBA00010788"/>
    </source>
</evidence>
<keyword evidence="3" id="KW-0507">mRNA processing</keyword>
<evidence type="ECO:0000256" key="1">
    <source>
        <dbReference type="ARBA" id="ARBA00004123"/>
    </source>
</evidence>
<dbReference type="FunCoup" id="A0A151Z2I4">
    <property type="interactions" value="742"/>
</dbReference>
<name>A0A151Z2I4_TIELA</name>
<keyword evidence="5" id="KW-0508">mRNA splicing</keyword>
<keyword evidence="6" id="KW-0539">Nucleus</keyword>
<reference evidence="8 9" key="1">
    <citation type="submission" date="2015-12" db="EMBL/GenBank/DDBJ databases">
        <title>Dictyostelia acquired genes for synthesis and detection of signals that induce cell-type specialization by lateral gene transfer from prokaryotes.</title>
        <authorList>
            <person name="Gloeckner G."/>
            <person name="Schaap P."/>
        </authorList>
    </citation>
    <scope>NUCLEOTIDE SEQUENCE [LARGE SCALE GENOMIC DNA]</scope>
    <source>
        <strain evidence="8 9">TK</strain>
    </source>
</reference>
<dbReference type="GO" id="GO:0006397">
    <property type="term" value="P:mRNA processing"/>
    <property type="evidence" value="ECO:0007669"/>
    <property type="project" value="UniProtKB-KW"/>
</dbReference>
<dbReference type="GO" id="GO:0071011">
    <property type="term" value="C:precatalytic spliceosome"/>
    <property type="evidence" value="ECO:0007669"/>
    <property type="project" value="TreeGrafter"/>
</dbReference>